<dbReference type="Gene3D" id="2.130.10.10">
    <property type="entry name" value="YVTN repeat-like/Quinoprotein amine dehydrogenase"/>
    <property type="match status" value="2"/>
</dbReference>
<sequence length="352" mass="38357">MTQYVYAGAGRWTSASADDQPGGLMRAEVGSSEWQLLSQGLPPQAEVRSILIHPDDPQIVFAGTHDGPYRSSNQGESWEKLNFPDPSMVVWSMVFHPQNPQTIYVGTAPAAIYRSNDGGDSWKRLSIVETCGSVNMGFSMRVIRMAIDPSQPNHIYAGLEVGGVIRSTDGGNTWTDCTEDLLRLASMDHLKSQIGSDTDIEGMMDSHAITVSSAQPGTVFLATRMGLFRSPDQGDTWGDMEVGRFSPLTYARDVQVSPQDPNVLYAALSPAARSEDGSLYRSDNLGETWTRFDHDVDPESTMMTIALNPQDDQVVYCATRGGQVFGTQDGGTSWQETPLPEGLQDIYTLACG</sequence>
<dbReference type="SUPFAM" id="SSF110296">
    <property type="entry name" value="Oligoxyloglucan reducing end-specific cellobiohydrolase"/>
    <property type="match status" value="1"/>
</dbReference>
<dbReference type="CDD" id="cd15482">
    <property type="entry name" value="Sialidase_non-viral"/>
    <property type="match status" value="1"/>
</dbReference>
<dbReference type="Pfam" id="PF15902">
    <property type="entry name" value="Sortilin-Vps10"/>
    <property type="match status" value="1"/>
</dbReference>
<comment type="caution">
    <text evidence="3">The sequence shown here is derived from an EMBL/GenBank/DDBJ whole genome shotgun (WGS) entry which is preliminary data.</text>
</comment>
<protein>
    <recommendedName>
        <fullName evidence="2">Sortilin N-terminal domain-containing protein</fullName>
    </recommendedName>
</protein>
<dbReference type="AlphaFoldDB" id="W4LHH6"/>
<dbReference type="InterPro" id="IPR052025">
    <property type="entry name" value="Xyloglucanase_GH74"/>
</dbReference>
<gene>
    <name evidence="3" type="ORF">ETSY1_22170</name>
</gene>
<dbReference type="HOGENOM" id="CLU_058803_1_0_7"/>
<keyword evidence="4" id="KW-1185">Reference proteome</keyword>
<dbReference type="InterPro" id="IPR031778">
    <property type="entry name" value="Sortilin_N"/>
</dbReference>
<dbReference type="InterPro" id="IPR015943">
    <property type="entry name" value="WD40/YVTN_repeat-like_dom_sf"/>
</dbReference>
<accession>W4LHH6</accession>
<proteinExistence type="predicted"/>
<dbReference type="GO" id="GO:0010411">
    <property type="term" value="P:xyloglucan metabolic process"/>
    <property type="evidence" value="ECO:0007669"/>
    <property type="project" value="TreeGrafter"/>
</dbReference>
<dbReference type="PANTHER" id="PTHR43739:SF5">
    <property type="entry name" value="EXO-ALPHA-SIALIDASE"/>
    <property type="match status" value="1"/>
</dbReference>
<dbReference type="PANTHER" id="PTHR43739">
    <property type="entry name" value="XYLOGLUCANASE (EUROFUNG)"/>
    <property type="match status" value="1"/>
</dbReference>
<feature type="domain" description="Sortilin N-terminal" evidence="2">
    <location>
        <begin position="278"/>
        <end position="344"/>
    </location>
</feature>
<organism evidence="3 4">
    <name type="scientific">Entotheonella factor</name>
    <dbReference type="NCBI Taxonomy" id="1429438"/>
    <lineage>
        <taxon>Bacteria</taxon>
        <taxon>Pseudomonadati</taxon>
        <taxon>Nitrospinota/Tectimicrobiota group</taxon>
        <taxon>Candidatus Tectimicrobiota</taxon>
        <taxon>Candidatus Entotheonellia</taxon>
        <taxon>Candidatus Entotheonellales</taxon>
        <taxon>Candidatus Entotheonellaceae</taxon>
        <taxon>Candidatus Entotheonella</taxon>
    </lineage>
</organism>
<evidence type="ECO:0000313" key="4">
    <source>
        <dbReference type="Proteomes" id="UP000019141"/>
    </source>
</evidence>
<evidence type="ECO:0000313" key="3">
    <source>
        <dbReference type="EMBL" id="ETW97563.1"/>
    </source>
</evidence>
<evidence type="ECO:0000259" key="2">
    <source>
        <dbReference type="Pfam" id="PF15902"/>
    </source>
</evidence>
<dbReference type="Proteomes" id="UP000019141">
    <property type="component" value="Unassembled WGS sequence"/>
</dbReference>
<evidence type="ECO:0000256" key="1">
    <source>
        <dbReference type="ARBA" id="ARBA00022737"/>
    </source>
</evidence>
<dbReference type="EMBL" id="AZHW01000649">
    <property type="protein sequence ID" value="ETW97563.1"/>
    <property type="molecule type" value="Genomic_DNA"/>
</dbReference>
<reference evidence="3 4" key="1">
    <citation type="journal article" date="2014" name="Nature">
        <title>An environmental bacterial taxon with a large and distinct metabolic repertoire.</title>
        <authorList>
            <person name="Wilson M.C."/>
            <person name="Mori T."/>
            <person name="Ruckert C."/>
            <person name="Uria A.R."/>
            <person name="Helf M.J."/>
            <person name="Takada K."/>
            <person name="Gernert C."/>
            <person name="Steffens U.A."/>
            <person name="Heycke N."/>
            <person name="Schmitt S."/>
            <person name="Rinke C."/>
            <person name="Helfrich E.J."/>
            <person name="Brachmann A.O."/>
            <person name="Gurgui C."/>
            <person name="Wakimoto T."/>
            <person name="Kracht M."/>
            <person name="Crusemann M."/>
            <person name="Hentschel U."/>
            <person name="Abe I."/>
            <person name="Matsunaga S."/>
            <person name="Kalinowski J."/>
            <person name="Takeyama H."/>
            <person name="Piel J."/>
        </authorList>
    </citation>
    <scope>NUCLEOTIDE SEQUENCE [LARGE SCALE GENOMIC DNA]</scope>
    <source>
        <strain evidence="4">TSY1</strain>
    </source>
</reference>
<keyword evidence="1" id="KW-0677">Repeat</keyword>
<name>W4LHH6_ENTF1</name>